<dbReference type="EMBL" id="BAAASZ010000017">
    <property type="protein sequence ID" value="GAA2435511.1"/>
    <property type="molecule type" value="Genomic_DNA"/>
</dbReference>
<evidence type="ECO:0000256" key="1">
    <source>
        <dbReference type="ARBA" id="ARBA00001974"/>
    </source>
</evidence>
<dbReference type="InterPro" id="IPR017938">
    <property type="entry name" value="Riboflavin_synthase-like_b-brl"/>
</dbReference>
<dbReference type="InterPro" id="IPR039261">
    <property type="entry name" value="FNR_nucleotide-bd"/>
</dbReference>
<dbReference type="InterPro" id="IPR050415">
    <property type="entry name" value="MRET"/>
</dbReference>
<dbReference type="SUPFAM" id="SSF63380">
    <property type="entry name" value="Riboflavin synthase domain-like"/>
    <property type="match status" value="1"/>
</dbReference>
<evidence type="ECO:0000313" key="3">
    <source>
        <dbReference type="EMBL" id="GAA2435511.1"/>
    </source>
</evidence>
<evidence type="ECO:0000313" key="4">
    <source>
        <dbReference type="Proteomes" id="UP001501638"/>
    </source>
</evidence>
<dbReference type="PANTHER" id="PTHR47354">
    <property type="entry name" value="NADH OXIDOREDUCTASE HCR"/>
    <property type="match status" value="1"/>
</dbReference>
<dbReference type="Gene3D" id="3.40.50.80">
    <property type="entry name" value="Nucleotide-binding domain of ferredoxin-NADP reductase (FNR) module"/>
    <property type="match status" value="1"/>
</dbReference>
<dbReference type="Proteomes" id="UP001501638">
    <property type="component" value="Unassembled WGS sequence"/>
</dbReference>
<dbReference type="Gene3D" id="2.40.30.10">
    <property type="entry name" value="Translation factors"/>
    <property type="match status" value="1"/>
</dbReference>
<organism evidence="3 4">
    <name type="scientific">Streptomyces macrosporus</name>
    <dbReference type="NCBI Taxonomy" id="44032"/>
    <lineage>
        <taxon>Bacteria</taxon>
        <taxon>Bacillati</taxon>
        <taxon>Actinomycetota</taxon>
        <taxon>Actinomycetes</taxon>
        <taxon>Kitasatosporales</taxon>
        <taxon>Streptomycetaceae</taxon>
        <taxon>Streptomyces</taxon>
    </lineage>
</organism>
<sequence length="198" mass="21121">MTERVEGTAEVATLRPADDERAISVKRIAGDPAGEVSTWLHEHVREGDVLTVGEPFGDVVLDEGDGPVLPASAGIGCTPLIGMPAHLVAAGSPRSVTVVHGDRGQAAHAHRERMELLVGKLPDASAHVRYERPEGPWPAERTGYVDLSDIETPEGVRAYLCGPVPFMRAVRTQPLERGVPASRIHYESFGPDLGLDAA</sequence>
<keyword evidence="4" id="KW-1185">Reference proteome</keyword>
<feature type="domain" description="Oxidoreductase FAD/NAD(P)-binding" evidence="2">
    <location>
        <begin position="72"/>
        <end position="171"/>
    </location>
</feature>
<comment type="cofactor">
    <cofactor evidence="1">
        <name>FAD</name>
        <dbReference type="ChEBI" id="CHEBI:57692"/>
    </cofactor>
</comment>
<name>A0ABP5WWB0_9ACTN</name>
<dbReference type="InterPro" id="IPR001433">
    <property type="entry name" value="OxRdtase_FAD/NAD-bd"/>
</dbReference>
<accession>A0ABP5WWB0</accession>
<gene>
    <name evidence="3" type="ORF">GCM10010405_18260</name>
</gene>
<comment type="caution">
    <text evidence="3">The sequence shown here is derived from an EMBL/GenBank/DDBJ whole genome shotgun (WGS) entry which is preliminary data.</text>
</comment>
<reference evidence="4" key="1">
    <citation type="journal article" date="2019" name="Int. J. Syst. Evol. Microbiol.">
        <title>The Global Catalogue of Microorganisms (GCM) 10K type strain sequencing project: providing services to taxonomists for standard genome sequencing and annotation.</title>
        <authorList>
            <consortium name="The Broad Institute Genomics Platform"/>
            <consortium name="The Broad Institute Genome Sequencing Center for Infectious Disease"/>
            <person name="Wu L."/>
            <person name="Ma J."/>
        </authorList>
    </citation>
    <scope>NUCLEOTIDE SEQUENCE [LARGE SCALE GENOMIC DNA]</scope>
    <source>
        <strain evidence="4">JCM 6305</strain>
    </source>
</reference>
<evidence type="ECO:0000259" key="2">
    <source>
        <dbReference type="Pfam" id="PF00175"/>
    </source>
</evidence>
<protein>
    <recommendedName>
        <fullName evidence="2">Oxidoreductase FAD/NAD(P)-binding domain-containing protein</fullName>
    </recommendedName>
</protein>
<dbReference type="PANTHER" id="PTHR47354:SF5">
    <property type="entry name" value="PROTEIN RFBI"/>
    <property type="match status" value="1"/>
</dbReference>
<dbReference type="RefSeq" id="WP_344321626.1">
    <property type="nucleotide sequence ID" value="NZ_BAAASZ010000017.1"/>
</dbReference>
<dbReference type="SUPFAM" id="SSF52343">
    <property type="entry name" value="Ferredoxin reductase-like, C-terminal NADP-linked domain"/>
    <property type="match status" value="1"/>
</dbReference>
<proteinExistence type="predicted"/>
<dbReference type="Pfam" id="PF00175">
    <property type="entry name" value="NAD_binding_1"/>
    <property type="match status" value="1"/>
</dbReference>